<dbReference type="EMBL" id="LCKQ01000004">
    <property type="protein sequence ID" value="KKU04096.1"/>
    <property type="molecule type" value="Genomic_DNA"/>
</dbReference>
<dbReference type="AlphaFoldDB" id="A0A0G1M7A4"/>
<name>A0A0G1M7A4_9BACT</name>
<dbReference type="InterPro" id="IPR021139">
    <property type="entry name" value="NYN"/>
</dbReference>
<feature type="domain" description="NYN" evidence="1">
    <location>
        <begin position="71"/>
        <end position="194"/>
    </location>
</feature>
<comment type="caution">
    <text evidence="2">The sequence shown here is derived from an EMBL/GenBank/DDBJ whole genome shotgun (WGS) entry which is preliminary data.</text>
</comment>
<dbReference type="InterPro" id="IPR047140">
    <property type="entry name" value="LabA"/>
</dbReference>
<evidence type="ECO:0000313" key="3">
    <source>
        <dbReference type="Proteomes" id="UP000034086"/>
    </source>
</evidence>
<gene>
    <name evidence="2" type="ORF">UX03_C0004G0031</name>
</gene>
<accession>A0A0G1M7A4</accession>
<dbReference type="Proteomes" id="UP000034086">
    <property type="component" value="Unassembled WGS sequence"/>
</dbReference>
<dbReference type="PANTHER" id="PTHR35458">
    <property type="entry name" value="SLR0755 PROTEIN"/>
    <property type="match status" value="1"/>
</dbReference>
<dbReference type="Gene3D" id="3.40.50.1010">
    <property type="entry name" value="5'-nuclease"/>
    <property type="match status" value="1"/>
</dbReference>
<protein>
    <recommendedName>
        <fullName evidence="1">NYN domain-containing protein</fullName>
    </recommendedName>
</protein>
<organism evidence="2 3">
    <name type="scientific">Candidatus Woesebacteria bacterium GW2011_GWE1_45_18</name>
    <dbReference type="NCBI Taxonomy" id="1618598"/>
    <lineage>
        <taxon>Bacteria</taxon>
        <taxon>Candidatus Woeseibacteriota</taxon>
    </lineage>
</organism>
<dbReference type="Pfam" id="PF01936">
    <property type="entry name" value="NYN"/>
    <property type="match status" value="1"/>
</dbReference>
<dbReference type="CDD" id="cd10911">
    <property type="entry name" value="PIN_LabA"/>
    <property type="match status" value="1"/>
</dbReference>
<reference evidence="2 3" key="1">
    <citation type="journal article" date="2015" name="Nature">
        <title>rRNA introns, odd ribosomes, and small enigmatic genomes across a large radiation of phyla.</title>
        <authorList>
            <person name="Brown C.T."/>
            <person name="Hug L.A."/>
            <person name="Thomas B.C."/>
            <person name="Sharon I."/>
            <person name="Castelle C.J."/>
            <person name="Singh A."/>
            <person name="Wilkins M.J."/>
            <person name="Williams K.H."/>
            <person name="Banfield J.F."/>
        </authorList>
    </citation>
    <scope>NUCLEOTIDE SEQUENCE [LARGE SCALE GENOMIC DNA]</scope>
</reference>
<evidence type="ECO:0000313" key="2">
    <source>
        <dbReference type="EMBL" id="KKU04096.1"/>
    </source>
</evidence>
<dbReference type="PANTHER" id="PTHR35458:SF8">
    <property type="entry name" value="SLR0650 PROTEIN"/>
    <property type="match status" value="1"/>
</dbReference>
<dbReference type="GO" id="GO:0004540">
    <property type="term" value="F:RNA nuclease activity"/>
    <property type="evidence" value="ECO:0007669"/>
    <property type="project" value="InterPro"/>
</dbReference>
<sequence length="212" mass="24801">MPRKSSKPTYAFIDASNLFYGGVKSLGWKIDYKKLIAYIKKQYKVRKVFYYGGVELNGFRYSPLEEKPINLKNLVSYLRHKIKDKRVTKTQIASLMGNIQRVKFYLKLEEFGYILRLKPVKIFREEGGRVTKKANCDVDMTFDLMRNFDEYSGVLVLSGDGDFAVVLKYLRDQGKTVKLLARGERTAKEIRQLAGGDFRDFNYLREILRFEK</sequence>
<evidence type="ECO:0000259" key="1">
    <source>
        <dbReference type="Pfam" id="PF01936"/>
    </source>
</evidence>
<proteinExistence type="predicted"/>